<gene>
    <name evidence="5" type="ORF">BCR37DRAFT_290187</name>
</gene>
<protein>
    <submittedName>
        <fullName evidence="5">Putative MFS monocarboxylate transporter</fullName>
    </submittedName>
</protein>
<dbReference type="Proteomes" id="UP000193685">
    <property type="component" value="Unassembled WGS sequence"/>
</dbReference>
<dbReference type="Pfam" id="PF07690">
    <property type="entry name" value="MFS_1"/>
    <property type="match status" value="1"/>
</dbReference>
<keyword evidence="6" id="KW-1185">Reference proteome</keyword>
<feature type="transmembrane region" description="Helical" evidence="4">
    <location>
        <begin position="47"/>
        <end position="77"/>
    </location>
</feature>
<dbReference type="InterPro" id="IPR036259">
    <property type="entry name" value="MFS_trans_sf"/>
</dbReference>
<dbReference type="GeneID" id="63783454"/>
<feature type="transmembrane region" description="Helical" evidence="4">
    <location>
        <begin position="290"/>
        <end position="311"/>
    </location>
</feature>
<dbReference type="SUPFAM" id="SSF103473">
    <property type="entry name" value="MFS general substrate transporter"/>
    <property type="match status" value="1"/>
</dbReference>
<feature type="transmembrane region" description="Helical" evidence="4">
    <location>
        <begin position="210"/>
        <end position="230"/>
    </location>
</feature>
<accession>A0A1Y2FGF8</accession>
<feature type="transmembrane region" description="Helical" evidence="4">
    <location>
        <begin position="89"/>
        <end position="108"/>
    </location>
</feature>
<feature type="transmembrane region" description="Helical" evidence="4">
    <location>
        <begin position="381"/>
        <end position="402"/>
    </location>
</feature>
<feature type="transmembrane region" description="Helical" evidence="4">
    <location>
        <begin position="318"/>
        <end position="337"/>
    </location>
</feature>
<feature type="transmembrane region" description="Helical" evidence="4">
    <location>
        <begin position="250"/>
        <end position="270"/>
    </location>
</feature>
<feature type="transmembrane region" description="Helical" evidence="4">
    <location>
        <begin position="144"/>
        <end position="166"/>
    </location>
</feature>
<dbReference type="GO" id="GO:0016020">
    <property type="term" value="C:membrane"/>
    <property type="evidence" value="ECO:0007669"/>
    <property type="project" value="UniProtKB-SubCell"/>
</dbReference>
<sequence>MVANDTKAWQASENDVGPFADSKGSDEVTLQQQKPPTSPVPDGGFEAWMIVVSGFITTLNACGFVNCFGVFQASYISPGGLLETYSPSAISWIGSLQTFFVFFPALVIGRIADAGYVRSTVFVGTCIMIFGILMTSIAKPGQYYQFFLAQGVCVGIGLCPIFIPPVTVAAHWFKRKHALSLGIGASGASVGGCLYSILLKHLLPKIGFAWSLRVVALIIGVTQIIPLIFLKPRLPARPLKGQQFLDLEVFHNPVYVLVHLGLFLAFMGLYTPFFNIELFAFANGLSLDLAFYTLPILNAASTIGRILPALIADRFGSLNSLIPCIGTTGCLLFVWMGCTTQKGIITFSVFYGFTSGAFVSLPPAVVAALSEAPDRTGIRVGQMLSIVSVATLIGPPIANAIIGPLRQLRPGGGSEIFNDGAIFAGAVVMGGFATLVLARIVYDRRFSIKI</sequence>
<evidence type="ECO:0000256" key="3">
    <source>
        <dbReference type="SAM" id="MobiDB-lite"/>
    </source>
</evidence>
<comment type="similarity">
    <text evidence="2">Belongs to the major facilitator superfamily. Monocarboxylate porter (TC 2.A.1.13) family.</text>
</comment>
<reference evidence="5 6" key="1">
    <citation type="submission" date="2016-07" db="EMBL/GenBank/DDBJ databases">
        <title>Pervasive Adenine N6-methylation of Active Genes in Fungi.</title>
        <authorList>
            <consortium name="DOE Joint Genome Institute"/>
            <person name="Mondo S.J."/>
            <person name="Dannebaum R.O."/>
            <person name="Kuo R.C."/>
            <person name="Labutti K."/>
            <person name="Haridas S."/>
            <person name="Kuo A."/>
            <person name="Salamov A."/>
            <person name="Ahrendt S.R."/>
            <person name="Lipzen A."/>
            <person name="Sullivan W."/>
            <person name="Andreopoulos W.B."/>
            <person name="Clum A."/>
            <person name="Lindquist E."/>
            <person name="Daum C."/>
            <person name="Ramamoorthy G.K."/>
            <person name="Gryganskyi A."/>
            <person name="Culley D."/>
            <person name="Magnuson J.K."/>
            <person name="James T.Y."/>
            <person name="O'Malley M.A."/>
            <person name="Stajich J.E."/>
            <person name="Spatafora J.W."/>
            <person name="Visel A."/>
            <person name="Grigoriev I.V."/>
        </authorList>
    </citation>
    <scope>NUCLEOTIDE SEQUENCE [LARGE SCALE GENOMIC DNA]</scope>
    <source>
        <strain evidence="5 6">12-1054</strain>
    </source>
</reference>
<dbReference type="OMA" id="MITSICK"/>
<feature type="region of interest" description="Disordered" evidence="3">
    <location>
        <begin position="1"/>
        <end position="41"/>
    </location>
</feature>
<dbReference type="InterPro" id="IPR050327">
    <property type="entry name" value="Proton-linked_MCT"/>
</dbReference>
<feature type="transmembrane region" description="Helical" evidence="4">
    <location>
        <begin position="349"/>
        <end position="369"/>
    </location>
</feature>
<proteinExistence type="inferred from homology"/>
<dbReference type="PANTHER" id="PTHR11360:SF234">
    <property type="entry name" value="MFS-TYPE TRANSPORTER DBAD-RELATED"/>
    <property type="match status" value="1"/>
</dbReference>
<evidence type="ECO:0000256" key="1">
    <source>
        <dbReference type="ARBA" id="ARBA00004141"/>
    </source>
</evidence>
<dbReference type="InterPro" id="IPR011701">
    <property type="entry name" value="MFS"/>
</dbReference>
<evidence type="ECO:0000256" key="4">
    <source>
        <dbReference type="SAM" id="Phobius"/>
    </source>
</evidence>
<feature type="transmembrane region" description="Helical" evidence="4">
    <location>
        <begin position="422"/>
        <end position="442"/>
    </location>
</feature>
<dbReference type="Gene3D" id="1.20.1250.20">
    <property type="entry name" value="MFS general substrate transporter like domains"/>
    <property type="match status" value="2"/>
</dbReference>
<name>A0A1Y2FGF8_PROLT</name>
<keyword evidence="4" id="KW-0812">Transmembrane</keyword>
<dbReference type="PANTHER" id="PTHR11360">
    <property type="entry name" value="MONOCARBOXYLATE TRANSPORTER"/>
    <property type="match status" value="1"/>
</dbReference>
<evidence type="ECO:0000313" key="5">
    <source>
        <dbReference type="EMBL" id="ORY83028.1"/>
    </source>
</evidence>
<feature type="transmembrane region" description="Helical" evidence="4">
    <location>
        <begin position="178"/>
        <end position="198"/>
    </location>
</feature>
<comment type="subcellular location">
    <subcellularLocation>
        <location evidence="1">Membrane</location>
        <topology evidence="1">Multi-pass membrane protein</topology>
    </subcellularLocation>
</comment>
<comment type="caution">
    <text evidence="5">The sequence shown here is derived from an EMBL/GenBank/DDBJ whole genome shotgun (WGS) entry which is preliminary data.</text>
</comment>
<evidence type="ECO:0000256" key="2">
    <source>
        <dbReference type="ARBA" id="ARBA00006727"/>
    </source>
</evidence>
<feature type="transmembrane region" description="Helical" evidence="4">
    <location>
        <begin position="120"/>
        <end position="138"/>
    </location>
</feature>
<dbReference type="EMBL" id="MCFI01000008">
    <property type="protein sequence ID" value="ORY83028.1"/>
    <property type="molecule type" value="Genomic_DNA"/>
</dbReference>
<keyword evidence="4" id="KW-0472">Membrane</keyword>
<evidence type="ECO:0000313" key="6">
    <source>
        <dbReference type="Proteomes" id="UP000193685"/>
    </source>
</evidence>
<dbReference type="GO" id="GO:0022857">
    <property type="term" value="F:transmembrane transporter activity"/>
    <property type="evidence" value="ECO:0007669"/>
    <property type="project" value="InterPro"/>
</dbReference>
<dbReference type="OrthoDB" id="6509908at2759"/>
<keyword evidence="4" id="KW-1133">Transmembrane helix</keyword>
<organism evidence="5 6">
    <name type="scientific">Protomyces lactucae-debilis</name>
    <dbReference type="NCBI Taxonomy" id="2754530"/>
    <lineage>
        <taxon>Eukaryota</taxon>
        <taxon>Fungi</taxon>
        <taxon>Dikarya</taxon>
        <taxon>Ascomycota</taxon>
        <taxon>Taphrinomycotina</taxon>
        <taxon>Taphrinomycetes</taxon>
        <taxon>Taphrinales</taxon>
        <taxon>Protomycetaceae</taxon>
        <taxon>Protomyces</taxon>
    </lineage>
</organism>
<dbReference type="RefSeq" id="XP_040725609.1">
    <property type="nucleotide sequence ID" value="XM_040866855.1"/>
</dbReference>
<dbReference type="AlphaFoldDB" id="A0A1Y2FGF8"/>